<evidence type="ECO:0000256" key="6">
    <source>
        <dbReference type="SAM" id="Phobius"/>
    </source>
</evidence>
<dbReference type="InterPro" id="IPR020846">
    <property type="entry name" value="MFS_dom"/>
</dbReference>
<reference evidence="8 9" key="1">
    <citation type="submission" date="2017-09" db="EMBL/GenBank/DDBJ databases">
        <title>Depth-based differentiation of microbial function through sediment-hosted aquifers and enrichment of novel symbionts in the deep terrestrial subsurface.</title>
        <authorList>
            <person name="Probst A.J."/>
            <person name="Ladd B."/>
            <person name="Jarett J.K."/>
            <person name="Geller-Mcgrath D.E."/>
            <person name="Sieber C.M."/>
            <person name="Emerson J.B."/>
            <person name="Anantharaman K."/>
            <person name="Thomas B.C."/>
            <person name="Malmstrom R."/>
            <person name="Stieglmeier M."/>
            <person name="Klingl A."/>
            <person name="Woyke T."/>
            <person name="Ryan C.M."/>
            <person name="Banfield J.F."/>
        </authorList>
    </citation>
    <scope>NUCLEOTIDE SEQUENCE [LARGE SCALE GENOMIC DNA]</scope>
    <source>
        <strain evidence="8">CG23_combo_of_CG06-09_8_20_14_all_34_8</strain>
    </source>
</reference>
<proteinExistence type="predicted"/>
<feature type="transmembrane region" description="Helical" evidence="6">
    <location>
        <begin position="145"/>
        <end position="165"/>
    </location>
</feature>
<evidence type="ECO:0000256" key="3">
    <source>
        <dbReference type="ARBA" id="ARBA00022692"/>
    </source>
</evidence>
<name>A0A2H0B6J7_9BACT</name>
<feature type="transmembrane region" description="Helical" evidence="6">
    <location>
        <begin position="6"/>
        <end position="25"/>
    </location>
</feature>
<evidence type="ECO:0000313" key="8">
    <source>
        <dbReference type="EMBL" id="PIP53266.1"/>
    </source>
</evidence>
<keyword evidence="5 6" id="KW-0472">Membrane</keyword>
<dbReference type="Pfam" id="PF07690">
    <property type="entry name" value="MFS_1"/>
    <property type="match status" value="1"/>
</dbReference>
<comment type="caution">
    <text evidence="8">The sequence shown here is derived from an EMBL/GenBank/DDBJ whole genome shotgun (WGS) entry which is preliminary data.</text>
</comment>
<evidence type="ECO:0000259" key="7">
    <source>
        <dbReference type="PROSITE" id="PS50850"/>
    </source>
</evidence>
<feature type="transmembrane region" description="Helical" evidence="6">
    <location>
        <begin position="87"/>
        <end position="109"/>
    </location>
</feature>
<dbReference type="GO" id="GO:0022857">
    <property type="term" value="F:transmembrane transporter activity"/>
    <property type="evidence" value="ECO:0007669"/>
    <property type="project" value="InterPro"/>
</dbReference>
<evidence type="ECO:0000256" key="2">
    <source>
        <dbReference type="ARBA" id="ARBA00022448"/>
    </source>
</evidence>
<dbReference type="PANTHER" id="PTHR23506:SF23">
    <property type="entry name" value="GH10249P"/>
    <property type="match status" value="1"/>
</dbReference>
<feature type="transmembrane region" description="Helical" evidence="6">
    <location>
        <begin position="57"/>
        <end position="81"/>
    </location>
</feature>
<keyword evidence="3 6" id="KW-0812">Transmembrane</keyword>
<dbReference type="InterPro" id="IPR036259">
    <property type="entry name" value="MFS_trans_sf"/>
</dbReference>
<dbReference type="GO" id="GO:0016020">
    <property type="term" value="C:membrane"/>
    <property type="evidence" value="ECO:0007669"/>
    <property type="project" value="UniProtKB-SubCell"/>
</dbReference>
<dbReference type="SUPFAM" id="SSF103473">
    <property type="entry name" value="MFS general substrate transporter"/>
    <property type="match status" value="1"/>
</dbReference>
<comment type="subcellular location">
    <subcellularLocation>
        <location evidence="1">Membrane</location>
        <topology evidence="1">Multi-pass membrane protein</topology>
    </subcellularLocation>
</comment>
<gene>
    <name evidence="8" type="ORF">COX08_01905</name>
</gene>
<feature type="transmembrane region" description="Helical" evidence="6">
    <location>
        <begin position="186"/>
        <end position="207"/>
    </location>
</feature>
<dbReference type="EMBL" id="PCSR01000043">
    <property type="protein sequence ID" value="PIP53266.1"/>
    <property type="molecule type" value="Genomic_DNA"/>
</dbReference>
<dbReference type="Gene3D" id="1.20.1250.20">
    <property type="entry name" value="MFS general substrate transporter like domains"/>
    <property type="match status" value="1"/>
</dbReference>
<dbReference type="PROSITE" id="PS50850">
    <property type="entry name" value="MFS"/>
    <property type="match status" value="1"/>
</dbReference>
<evidence type="ECO:0000256" key="1">
    <source>
        <dbReference type="ARBA" id="ARBA00004141"/>
    </source>
</evidence>
<evidence type="ECO:0000313" key="9">
    <source>
        <dbReference type="Proteomes" id="UP000229459"/>
    </source>
</evidence>
<dbReference type="AlphaFoldDB" id="A0A2H0B6J7"/>
<feature type="transmembrane region" description="Helical" evidence="6">
    <location>
        <begin position="121"/>
        <end position="139"/>
    </location>
</feature>
<organism evidence="8 9">
    <name type="scientific">Candidatus Beckwithbacteria bacterium CG23_combo_of_CG06-09_8_20_14_all_34_8</name>
    <dbReference type="NCBI Taxonomy" id="1974497"/>
    <lineage>
        <taxon>Bacteria</taxon>
        <taxon>Candidatus Beckwithiibacteriota</taxon>
    </lineage>
</organism>
<evidence type="ECO:0000256" key="5">
    <source>
        <dbReference type="ARBA" id="ARBA00023136"/>
    </source>
</evidence>
<dbReference type="PANTHER" id="PTHR23506">
    <property type="entry name" value="GH10249P"/>
    <property type="match status" value="1"/>
</dbReference>
<dbReference type="Proteomes" id="UP000229459">
    <property type="component" value="Unassembled WGS sequence"/>
</dbReference>
<accession>A0A2H0B6J7</accession>
<keyword evidence="4 6" id="KW-1133">Transmembrane helix</keyword>
<feature type="non-terminal residue" evidence="8">
    <location>
        <position position="1"/>
    </location>
</feature>
<dbReference type="InterPro" id="IPR011701">
    <property type="entry name" value="MFS"/>
</dbReference>
<evidence type="ECO:0000256" key="4">
    <source>
        <dbReference type="ARBA" id="ARBA00022989"/>
    </source>
</evidence>
<feature type="domain" description="Major facilitator superfamily (MFS) profile" evidence="7">
    <location>
        <begin position="55"/>
        <end position="232"/>
    </location>
</feature>
<feature type="transmembrane region" description="Helical" evidence="6">
    <location>
        <begin position="213"/>
        <end position="230"/>
    </location>
</feature>
<sequence>DKKIALFTGLFFSICMIVLFQIQLWQKKLPDPIIVKPKRRNLIAHLKLWKSIGHKMAIYLWIYFVRGVADGVLTSFVPIFVEMKQELKLYGGFIVAGLSLPTAFVSGYFGSLADRFGRTKFILLGIFISAVTLLFFGFVSNPYLAIILSLFIGVGYSLYSPALEAEMGEYVAKHHSQEAEAESESGIVYNLGFIVGAGLTGLLVSILGGFGPAFAILGLLYGVVGLRFWIRK</sequence>
<keyword evidence="2" id="KW-0813">Transport</keyword>
<dbReference type="InterPro" id="IPR050930">
    <property type="entry name" value="MFS_Vesicular_Transporter"/>
</dbReference>
<protein>
    <recommendedName>
        <fullName evidence="7">Major facilitator superfamily (MFS) profile domain-containing protein</fullName>
    </recommendedName>
</protein>